<evidence type="ECO:0000256" key="7">
    <source>
        <dbReference type="ARBA" id="ARBA00022833"/>
    </source>
</evidence>
<dbReference type="GO" id="GO:0046872">
    <property type="term" value="F:metal ion binding"/>
    <property type="evidence" value="ECO:0007669"/>
    <property type="project" value="UniProtKB-KW"/>
</dbReference>
<dbReference type="Pfam" id="PF05572">
    <property type="entry name" value="Peptidase_M43"/>
    <property type="match status" value="1"/>
</dbReference>
<evidence type="ECO:0000256" key="6">
    <source>
        <dbReference type="ARBA" id="ARBA00022801"/>
    </source>
</evidence>
<organism evidence="15 16">
    <name type="scientific">Oceanihabitans sediminis</name>
    <dbReference type="NCBI Taxonomy" id="1812012"/>
    <lineage>
        <taxon>Bacteria</taxon>
        <taxon>Pseudomonadati</taxon>
        <taxon>Bacteroidota</taxon>
        <taxon>Flavobacteriia</taxon>
        <taxon>Flavobacteriales</taxon>
        <taxon>Flavobacteriaceae</taxon>
        <taxon>Oceanihabitans</taxon>
    </lineage>
</organism>
<dbReference type="Proteomes" id="UP000252249">
    <property type="component" value="Unassembled WGS sequence"/>
</dbReference>
<evidence type="ECO:0000256" key="4">
    <source>
        <dbReference type="ARBA" id="ARBA00022729"/>
    </source>
</evidence>
<dbReference type="NCBIfam" id="TIGR04183">
    <property type="entry name" value="Por_Secre_tail"/>
    <property type="match status" value="1"/>
</dbReference>
<evidence type="ECO:0000256" key="5">
    <source>
        <dbReference type="ARBA" id="ARBA00022737"/>
    </source>
</evidence>
<dbReference type="InterPro" id="IPR008754">
    <property type="entry name" value="Peptidase_M43"/>
</dbReference>
<evidence type="ECO:0000256" key="1">
    <source>
        <dbReference type="ARBA" id="ARBA00008721"/>
    </source>
</evidence>
<dbReference type="GO" id="GO:0016020">
    <property type="term" value="C:membrane"/>
    <property type="evidence" value="ECO:0007669"/>
    <property type="project" value="InterPro"/>
</dbReference>
<keyword evidence="3" id="KW-0479">Metal-binding</keyword>
<dbReference type="InterPro" id="IPR003644">
    <property type="entry name" value="Calx_beta"/>
</dbReference>
<keyword evidence="7" id="KW-0862">Zinc</keyword>
<keyword evidence="4 11" id="KW-0732">Signal</keyword>
<gene>
    <name evidence="15" type="ORF">DU428_05150</name>
</gene>
<name>A0A368P853_9FLAO</name>
<feature type="domain" description="Peptidase M43 pregnancy-associated plasma-A" evidence="13">
    <location>
        <begin position="200"/>
        <end position="355"/>
    </location>
</feature>
<keyword evidence="9" id="KW-0482">Metalloprotease</keyword>
<keyword evidence="10" id="KW-1015">Disulfide bond</keyword>
<feature type="domain" description="Calx-beta" evidence="12">
    <location>
        <begin position="372"/>
        <end position="488"/>
    </location>
</feature>
<dbReference type="RefSeq" id="WP_113966251.1">
    <property type="nucleotide sequence ID" value="NZ_QNRP01000003.1"/>
</dbReference>
<keyword evidence="5" id="KW-0677">Repeat</keyword>
<evidence type="ECO:0000256" key="10">
    <source>
        <dbReference type="ARBA" id="ARBA00023157"/>
    </source>
</evidence>
<dbReference type="GO" id="GO:0007154">
    <property type="term" value="P:cell communication"/>
    <property type="evidence" value="ECO:0007669"/>
    <property type="project" value="InterPro"/>
</dbReference>
<dbReference type="OrthoDB" id="6278496at2"/>
<evidence type="ECO:0000259" key="13">
    <source>
        <dbReference type="Pfam" id="PF05572"/>
    </source>
</evidence>
<evidence type="ECO:0000259" key="14">
    <source>
        <dbReference type="Pfam" id="PF18962"/>
    </source>
</evidence>
<dbReference type="CDD" id="cd04275">
    <property type="entry name" value="ZnMc_pappalysin_like"/>
    <property type="match status" value="1"/>
</dbReference>
<comment type="caution">
    <text evidence="15">The sequence shown here is derived from an EMBL/GenBank/DDBJ whole genome shotgun (WGS) entry which is preliminary data.</text>
</comment>
<keyword evidence="8" id="KW-0106">Calcium</keyword>
<dbReference type="SUPFAM" id="SSF55486">
    <property type="entry name" value="Metalloproteases ('zincins'), catalytic domain"/>
    <property type="match status" value="1"/>
</dbReference>
<dbReference type="Gene3D" id="3.40.390.10">
    <property type="entry name" value="Collagenase (Catalytic Domain)"/>
    <property type="match status" value="1"/>
</dbReference>
<feature type="domain" description="Secretion system C-terminal sorting" evidence="14">
    <location>
        <begin position="862"/>
        <end position="936"/>
    </location>
</feature>
<dbReference type="InterPro" id="IPR026444">
    <property type="entry name" value="Secre_tail"/>
</dbReference>
<feature type="signal peptide" evidence="11">
    <location>
        <begin position="1"/>
        <end position="23"/>
    </location>
</feature>
<evidence type="ECO:0000256" key="8">
    <source>
        <dbReference type="ARBA" id="ARBA00022837"/>
    </source>
</evidence>
<dbReference type="InterPro" id="IPR038081">
    <property type="entry name" value="CalX-like_sf"/>
</dbReference>
<feature type="chain" id="PRO_5017050593" evidence="11">
    <location>
        <begin position="24"/>
        <end position="937"/>
    </location>
</feature>
<dbReference type="NCBIfam" id="NF038128">
    <property type="entry name" value="choice_anch_J"/>
    <property type="match status" value="1"/>
</dbReference>
<dbReference type="AlphaFoldDB" id="A0A368P853"/>
<dbReference type="InterPro" id="IPR024079">
    <property type="entry name" value="MetalloPept_cat_dom_sf"/>
</dbReference>
<dbReference type="Pfam" id="PF03160">
    <property type="entry name" value="Calx-beta"/>
    <property type="match status" value="1"/>
</dbReference>
<proteinExistence type="inferred from homology"/>
<evidence type="ECO:0000256" key="2">
    <source>
        <dbReference type="ARBA" id="ARBA00022670"/>
    </source>
</evidence>
<protein>
    <submittedName>
        <fullName evidence="15">T9SS C-terminal target domain-containing protein</fullName>
    </submittedName>
</protein>
<reference evidence="15 16" key="1">
    <citation type="submission" date="2018-07" db="EMBL/GenBank/DDBJ databases">
        <title>Oceanihabitans testaceum sp. nov., isolated from marine sediment.</title>
        <authorList>
            <person name="Li C.-M."/>
        </authorList>
    </citation>
    <scope>NUCLEOTIDE SEQUENCE [LARGE SCALE GENOMIC DNA]</scope>
    <source>
        <strain evidence="15 16">S9-10</strain>
    </source>
</reference>
<accession>A0A368P853</accession>
<dbReference type="SUPFAM" id="SSF141072">
    <property type="entry name" value="CalX-like"/>
    <property type="match status" value="1"/>
</dbReference>
<dbReference type="Gene3D" id="2.60.40.2030">
    <property type="match status" value="1"/>
</dbReference>
<sequence>MKHIYNKKIWFYFLSLAFFGLHAQTKTTQNQQQNPIQELQLNDVNQRFYDAHGVVRCATVEAHELRMQNDPSVQSMDAFENWLAPLVEAKKVQMLQDINNGSTARQVYNIPIIFHVITGSVGDANDIDSAAIYAQIDQLNLDFNNQAGSSYPVAHSADINFVPAQVDPNGNPLAEPGIDRVYGYPNAQSQGSMDGGVKQATIWDRNQYANIWVANLSGGLLGYAQFPSNSTLPGMPANGGSAQTDGVVIGTVTVGSVAMPNPAGAPYNKGRTLTHELGHWIGLRHIWGDSSSCSNDDFCADTPDATDANYGCPTLDSCPSDGLGNDMVENYMDYTDDSCMDTFTFDQVARIITVIENADGFDNLVNSTTGNSSPTIVFQTTTLTEYEGTGCGFKDINVSVNIGAAPSADATVTFSASGTATNMVDYEIMTPNVTFSAGATASQTLTIRVYEDSFVEADETVVINMTLSTTGDAELSANNTVILTIQDDDSTPLEGGTVTLFSDDFESYDDFDIGNIGGWTMNDGDGAPHYGDADIDFPNAYYTGTFIVFNPSQTTPAASANWAPHSGSKGYYCFAATTPPNNDHIFTEQISLNGTDSELRLWMRSLTDQWGADRFNVKISTTNTNVSSFTTIQPLSGSATPHHDAPTEWTEYVYDLSAYDGQNIYVAIHCVSNDSYVLMLDDISVTTFGQDEVQTTVNAATSASMNLKGAGTAYAFDSSTGNVMAKVQNNDSFDYGCTNVSVLRDGTAAQVYESATSSNYVADKAFSVTSANSNVTGDTTLAFYFTEAEIAGWEAATGRNRSEIVIIREVDGNAVESVAATVGSYGSDVTFEASFSGANGDYYFGPPEALSIKENTFENFALYPNPSKGEVTVQLNSNEDVKVTLYDIRGREVYTNNFSNDQATFNKTINLETVSTGLYLIQFESGNKKTTKKLIIK</sequence>
<keyword evidence="2" id="KW-0645">Protease</keyword>
<keyword evidence="16" id="KW-1185">Reference proteome</keyword>
<dbReference type="GO" id="GO:0006508">
    <property type="term" value="P:proteolysis"/>
    <property type="evidence" value="ECO:0007669"/>
    <property type="project" value="UniProtKB-KW"/>
</dbReference>
<dbReference type="Pfam" id="PF18962">
    <property type="entry name" value="Por_Secre_tail"/>
    <property type="match status" value="1"/>
</dbReference>
<keyword evidence="6" id="KW-0378">Hydrolase</keyword>
<evidence type="ECO:0000256" key="9">
    <source>
        <dbReference type="ARBA" id="ARBA00023049"/>
    </source>
</evidence>
<dbReference type="PANTHER" id="PTHR47466">
    <property type="match status" value="1"/>
</dbReference>
<evidence type="ECO:0000259" key="12">
    <source>
        <dbReference type="Pfam" id="PF03160"/>
    </source>
</evidence>
<evidence type="ECO:0000256" key="11">
    <source>
        <dbReference type="SAM" id="SignalP"/>
    </source>
</evidence>
<evidence type="ECO:0000313" key="16">
    <source>
        <dbReference type="Proteomes" id="UP000252249"/>
    </source>
</evidence>
<dbReference type="GO" id="GO:0008237">
    <property type="term" value="F:metallopeptidase activity"/>
    <property type="evidence" value="ECO:0007669"/>
    <property type="project" value="UniProtKB-KW"/>
</dbReference>
<dbReference type="EMBL" id="QPIG01000001">
    <property type="protein sequence ID" value="RCU58758.1"/>
    <property type="molecule type" value="Genomic_DNA"/>
</dbReference>
<dbReference type="Gene3D" id="2.60.120.200">
    <property type="match status" value="1"/>
</dbReference>
<dbReference type="PANTHER" id="PTHR47466:SF1">
    <property type="entry name" value="METALLOPROTEASE MEP1 (AFU_ORTHOLOGUE AFUA_1G07730)-RELATED"/>
    <property type="match status" value="1"/>
</dbReference>
<evidence type="ECO:0000313" key="15">
    <source>
        <dbReference type="EMBL" id="RCU58758.1"/>
    </source>
</evidence>
<comment type="similarity">
    <text evidence="1">Belongs to the peptidase M43B family.</text>
</comment>
<evidence type="ECO:0000256" key="3">
    <source>
        <dbReference type="ARBA" id="ARBA00022723"/>
    </source>
</evidence>